<name>A0A6J1WBS0_9SAUR</name>
<sequence>MVTFPSAQVQRATGVATVAQQAQVRGRSPMTTVSANPAAVAVSSAATAAPPQLPPSSSVPPPPPLPLPPPRHQPAMTFANATSPAHPVKVRGQATAQGLQLGQAQPQAPPPTIQQSVLPQRLVLTSQAQARLPSKCPSALLPSGFSSFLLSSSSSSSSPPPPLFQSFPEVKLLGTLTMCARIPG</sequence>
<feature type="compositionally biased region" description="Low complexity" evidence="1">
    <location>
        <begin position="7"/>
        <end position="31"/>
    </location>
</feature>
<dbReference type="AlphaFoldDB" id="A0A6J1WBS0"/>
<dbReference type="Proteomes" id="UP000504612">
    <property type="component" value="Unplaced"/>
</dbReference>
<dbReference type="RefSeq" id="XP_026549944.1">
    <property type="nucleotide sequence ID" value="XM_026694159.1"/>
</dbReference>
<keyword evidence="2" id="KW-1185">Reference proteome</keyword>
<gene>
    <name evidence="3" type="primary">LOC113431907</name>
</gene>
<organism evidence="2 3">
    <name type="scientific">Notechis scutatus</name>
    <name type="common">mainland tiger snake</name>
    <dbReference type="NCBI Taxonomy" id="8663"/>
    <lineage>
        <taxon>Eukaryota</taxon>
        <taxon>Metazoa</taxon>
        <taxon>Chordata</taxon>
        <taxon>Craniata</taxon>
        <taxon>Vertebrata</taxon>
        <taxon>Euteleostomi</taxon>
        <taxon>Lepidosauria</taxon>
        <taxon>Squamata</taxon>
        <taxon>Bifurcata</taxon>
        <taxon>Unidentata</taxon>
        <taxon>Episquamata</taxon>
        <taxon>Toxicofera</taxon>
        <taxon>Serpentes</taxon>
        <taxon>Colubroidea</taxon>
        <taxon>Elapidae</taxon>
        <taxon>Hydrophiinae</taxon>
        <taxon>Notechis</taxon>
    </lineage>
</organism>
<evidence type="ECO:0000256" key="1">
    <source>
        <dbReference type="SAM" id="MobiDB-lite"/>
    </source>
</evidence>
<protein>
    <submittedName>
        <fullName evidence="3">E1A-binding protein p400-like</fullName>
    </submittedName>
</protein>
<feature type="region of interest" description="Disordered" evidence="1">
    <location>
        <begin position="43"/>
        <end position="113"/>
    </location>
</feature>
<feature type="compositionally biased region" description="Low complexity" evidence="1">
    <location>
        <begin position="93"/>
        <end position="106"/>
    </location>
</feature>
<feature type="compositionally biased region" description="Pro residues" evidence="1">
    <location>
        <begin position="51"/>
        <end position="72"/>
    </location>
</feature>
<reference evidence="3" key="1">
    <citation type="submission" date="2025-08" db="UniProtKB">
        <authorList>
            <consortium name="RefSeq"/>
        </authorList>
    </citation>
    <scope>IDENTIFICATION</scope>
</reference>
<evidence type="ECO:0000313" key="2">
    <source>
        <dbReference type="Proteomes" id="UP000504612"/>
    </source>
</evidence>
<accession>A0A6J1WBS0</accession>
<proteinExistence type="predicted"/>
<dbReference type="KEGG" id="nss:113431907"/>
<evidence type="ECO:0000313" key="3">
    <source>
        <dbReference type="RefSeq" id="XP_026549944.1"/>
    </source>
</evidence>
<dbReference type="GeneID" id="113431907"/>
<feature type="region of interest" description="Disordered" evidence="1">
    <location>
        <begin position="1"/>
        <end position="31"/>
    </location>
</feature>